<proteinExistence type="predicted"/>
<reference evidence="2" key="1">
    <citation type="submission" date="2021-03" db="EMBL/GenBank/DDBJ databases">
        <title>Draft genome sequence of rust myrtle Austropuccinia psidii MF-1, a brazilian biotype.</title>
        <authorList>
            <person name="Quecine M.C."/>
            <person name="Pachon D.M.R."/>
            <person name="Bonatelli M.L."/>
            <person name="Correr F.H."/>
            <person name="Franceschini L.M."/>
            <person name="Leite T.F."/>
            <person name="Margarido G.R.A."/>
            <person name="Almeida C.A."/>
            <person name="Ferrarezi J.A."/>
            <person name="Labate C.A."/>
        </authorList>
    </citation>
    <scope>NUCLEOTIDE SEQUENCE</scope>
    <source>
        <strain evidence="2">MF-1</strain>
    </source>
</reference>
<evidence type="ECO:0000259" key="1">
    <source>
        <dbReference type="Pfam" id="PF24626"/>
    </source>
</evidence>
<evidence type="ECO:0000313" key="3">
    <source>
        <dbReference type="Proteomes" id="UP000765509"/>
    </source>
</evidence>
<dbReference type="AlphaFoldDB" id="A0A9Q3D7Y5"/>
<accession>A0A9Q3D7Y5</accession>
<name>A0A9Q3D7Y5_9BASI</name>
<protein>
    <recommendedName>
        <fullName evidence="1">Tf2-1-like SH3-like domain-containing protein</fullName>
    </recommendedName>
</protein>
<gene>
    <name evidence="2" type="ORF">O181_038229</name>
</gene>
<evidence type="ECO:0000313" key="2">
    <source>
        <dbReference type="EMBL" id="MBW0498514.1"/>
    </source>
</evidence>
<organism evidence="2 3">
    <name type="scientific">Austropuccinia psidii MF-1</name>
    <dbReference type="NCBI Taxonomy" id="1389203"/>
    <lineage>
        <taxon>Eukaryota</taxon>
        <taxon>Fungi</taxon>
        <taxon>Dikarya</taxon>
        <taxon>Basidiomycota</taxon>
        <taxon>Pucciniomycotina</taxon>
        <taxon>Pucciniomycetes</taxon>
        <taxon>Pucciniales</taxon>
        <taxon>Sphaerophragmiaceae</taxon>
        <taxon>Austropuccinia</taxon>
    </lineage>
</organism>
<feature type="domain" description="Tf2-1-like SH3-like" evidence="1">
    <location>
        <begin position="49"/>
        <end position="104"/>
    </location>
</feature>
<dbReference type="Pfam" id="PF24626">
    <property type="entry name" value="SH3_Tf2-1"/>
    <property type="match status" value="1"/>
</dbReference>
<keyword evidence="3" id="KW-1185">Reference proteome</keyword>
<dbReference type="EMBL" id="AVOT02014757">
    <property type="protein sequence ID" value="MBW0498514.1"/>
    <property type="molecule type" value="Genomic_DNA"/>
</dbReference>
<comment type="caution">
    <text evidence="2">The sequence shown here is derived from an EMBL/GenBank/DDBJ whole genome shotgun (WGS) entry which is preliminary data.</text>
</comment>
<dbReference type="InterPro" id="IPR056924">
    <property type="entry name" value="SH3_Tf2-1"/>
</dbReference>
<sequence>MTQDTPSGNLSTENQSVQQDFKRELEVFINRFKRYADKSRESPPVSNPGDRLWLSSKNIRSKIPTKKRLERRLGPFPILKKFTTHAYHLNLPVQWKFIHPVFHIFPP</sequence>
<dbReference type="Proteomes" id="UP000765509">
    <property type="component" value="Unassembled WGS sequence"/>
</dbReference>
<dbReference type="OrthoDB" id="5101518at2759"/>